<dbReference type="KEGG" id="scac:106088043"/>
<dbReference type="OrthoDB" id="7872933at2759"/>
<feature type="compositionally biased region" description="Polar residues" evidence="1">
    <location>
        <begin position="975"/>
        <end position="1002"/>
    </location>
</feature>
<sequence>MAVKSRVSDKLELSEFFDNEDSDGYRLAEFLQKRRGRVPRQNYLFMNCEPLRLSLDVQFEKAPQKQNINTAESGKTPAPLQDEQNENLGPTNCSAEIDARQSHSPTANAREGDSADRASPSSPLNQLKKISPRRLGVVRRSGGISPGDRLRRYSFKCASRLSAGHRRTLLHEFDSTVSDSAFNPNVCSTPLSQEAKVTGETNGDENIVASPTPDKENSTQNEKTCCSRIETFDKCVHSKDENLREMLEATQKMLEATQQMSKDNLPCSPARSKTSSARRTYTIEKGDKPGQVILTPESLGVSNRKRLTRDKSLDGISLAAGSSRALRRPAILSKLGNVSMDISKCSRLHSTRQNSVFYDLQNENDSAMDITLTGTNNHSAEIRSQSLSPHRNWAQAKRQTNTSVMNITLGANNALSPDHVRSVSFQNEKLPSRNQSQITIRLENPQMQNTETNKTLAHNVSGNLTIETCRTLNNSRRSEAPTMLCGEIPVTQYDDEIFVPETQDVNATSDNIISIQGGKSVVVIPVNQTFHNASSAEANNSSKLTNNTKEICTASRPAVAVSGGAGNVQPSKGYSDEADNLKLTDILTDDEEPSASAATIRSTGNSTQSPLNLAAYSHRGRTKRLRKRSLSRRRLDMDRSQALTTETEIEEMAPLALNDQTAKRKRVLRKNQLPLNKPPGIPLNGEKFALELARMSNYEIIDLRKRNSMGRVFAVNGRKSLRSKEQAIKKQMQLSDEIEQELLRRNTEPTRSDDDMQTSDATNNVGIELYPPVPDEFRDALPIPMGNLSDSLAHEKSSDRVSFRTRKSGQKKKDRSTKQIPETLQHYLEVSQKYRQKKTDSLSGKKSKPRPLYSRGLSDTEDNAFDNTQGRSDKSDKSHLPIPYVPSPPKSTSFMSPEIVPPPSPFVASQSVGQQLRNSEVDSDSGIDTNAINGGINASVANAVPSESGVTIDDGFKKPLQPAPKNRGRKRNDATKSNVASRSEEGSNAESSETTDGANSSDTLRRSKREPKKTPVPMFQVMFQQLLTKSLRASEARITKSKNSSAVNGGKLTSRGRKKKPLEAISEDKDLGHIAKASKKKTREKNKNKGSQESSDKRTTQDEESLECSRIKLPNPPPLDHFNNIFDHLRNTSIELPSDKENKQDNKDQTKMKKLKIRVARVKQKVADNRNLKPGLTPLTSQRTEPKSPAMSNISQTPMASSSVSSSADTNTSNFELLSWLKNITETESVPRKDEIFKEMRISSASSLCFCELQGIEYAFYDTDEKASLGYLRFKPRQIKPRKRAKKYHLHFITLVGNFRITANDKERQVGPGDMVAIEKSVYYDIENLCDDVGILMVVKK</sequence>
<name>A0A1I8PUZ8_STOCA</name>
<feature type="compositionally biased region" description="Polar residues" evidence="1">
    <location>
        <begin position="596"/>
        <end position="610"/>
    </location>
</feature>
<feature type="compositionally biased region" description="Polar residues" evidence="1">
    <location>
        <begin position="907"/>
        <end position="918"/>
    </location>
</feature>
<feature type="region of interest" description="Disordered" evidence="1">
    <location>
        <begin position="1168"/>
        <end position="1208"/>
    </location>
</feature>
<dbReference type="SUPFAM" id="SSF51182">
    <property type="entry name" value="RmlC-like cupins"/>
    <property type="match status" value="1"/>
</dbReference>
<accession>A0A1I8PUZ8</accession>
<dbReference type="Gene3D" id="2.60.120.10">
    <property type="entry name" value="Jelly Rolls"/>
    <property type="match status" value="1"/>
</dbReference>
<organism evidence="2 3">
    <name type="scientific">Stomoxys calcitrans</name>
    <name type="common">Stable fly</name>
    <name type="synonym">Conops calcitrans</name>
    <dbReference type="NCBI Taxonomy" id="35570"/>
    <lineage>
        <taxon>Eukaryota</taxon>
        <taxon>Metazoa</taxon>
        <taxon>Ecdysozoa</taxon>
        <taxon>Arthropoda</taxon>
        <taxon>Hexapoda</taxon>
        <taxon>Insecta</taxon>
        <taxon>Pterygota</taxon>
        <taxon>Neoptera</taxon>
        <taxon>Endopterygota</taxon>
        <taxon>Diptera</taxon>
        <taxon>Brachycera</taxon>
        <taxon>Muscomorpha</taxon>
        <taxon>Muscoidea</taxon>
        <taxon>Muscidae</taxon>
        <taxon>Stomoxys</taxon>
    </lineage>
</organism>
<feature type="region of interest" description="Disordered" evidence="1">
    <location>
        <begin position="195"/>
        <end position="221"/>
    </location>
</feature>
<evidence type="ECO:0008006" key="4">
    <source>
        <dbReference type="Google" id="ProtNLM"/>
    </source>
</evidence>
<evidence type="ECO:0000256" key="1">
    <source>
        <dbReference type="SAM" id="MobiDB-lite"/>
    </source>
</evidence>
<feature type="compositionally biased region" description="Polar residues" evidence="1">
    <location>
        <begin position="1190"/>
        <end position="1200"/>
    </location>
</feature>
<feature type="region of interest" description="Disordered" evidence="1">
    <location>
        <begin position="948"/>
        <end position="1018"/>
    </location>
</feature>
<feature type="region of interest" description="Disordered" evidence="1">
    <location>
        <begin position="1035"/>
        <end position="1124"/>
    </location>
</feature>
<dbReference type="VEuPathDB" id="VectorBase:SCAU011368"/>
<feature type="region of interest" description="Disordered" evidence="1">
    <location>
        <begin position="259"/>
        <end position="278"/>
    </location>
</feature>
<evidence type="ECO:0000313" key="3">
    <source>
        <dbReference type="Proteomes" id="UP000095300"/>
    </source>
</evidence>
<dbReference type="InterPro" id="IPR014710">
    <property type="entry name" value="RmlC-like_jellyroll"/>
</dbReference>
<gene>
    <name evidence="2" type="primary">106088043</name>
</gene>
<feature type="region of interest" description="Disordered" evidence="1">
    <location>
        <begin position="589"/>
        <end position="610"/>
    </location>
</feature>
<dbReference type="STRING" id="35570.A0A1I8PUZ8"/>
<feature type="region of interest" description="Disordered" evidence="1">
    <location>
        <begin position="66"/>
        <end position="143"/>
    </location>
</feature>
<feature type="compositionally biased region" description="Basic residues" evidence="1">
    <location>
        <begin position="803"/>
        <end position="815"/>
    </location>
</feature>
<keyword evidence="3" id="KW-1185">Reference proteome</keyword>
<evidence type="ECO:0000313" key="2">
    <source>
        <dbReference type="EnsemblMetazoa" id="SCAU011368-PA"/>
    </source>
</evidence>
<proteinExistence type="predicted"/>
<feature type="compositionally biased region" description="Basic and acidic residues" evidence="1">
    <location>
        <begin position="792"/>
        <end position="802"/>
    </location>
</feature>
<feature type="region of interest" description="Disordered" evidence="1">
    <location>
        <begin position="745"/>
        <end position="930"/>
    </location>
</feature>
<protein>
    <recommendedName>
        <fullName evidence="4">Mif2/CENP-C cupin domain-containing protein</fullName>
    </recommendedName>
</protein>
<dbReference type="EnsemblMetazoa" id="SCAU011368-RA">
    <property type="protein sequence ID" value="SCAU011368-PA"/>
    <property type="gene ID" value="SCAU011368"/>
</dbReference>
<feature type="compositionally biased region" description="Basic residues" evidence="1">
    <location>
        <begin position="1076"/>
        <end position="1088"/>
    </location>
</feature>
<dbReference type="InterPro" id="IPR011051">
    <property type="entry name" value="RmlC_Cupin_sf"/>
</dbReference>
<feature type="compositionally biased region" description="Basic and acidic residues" evidence="1">
    <location>
        <begin position="745"/>
        <end position="754"/>
    </location>
</feature>
<reference evidence="2" key="1">
    <citation type="submission" date="2020-05" db="UniProtKB">
        <authorList>
            <consortium name="EnsemblMetazoa"/>
        </authorList>
    </citation>
    <scope>IDENTIFICATION</scope>
    <source>
        <strain evidence="2">USDA</strain>
    </source>
</reference>
<dbReference type="Proteomes" id="UP000095300">
    <property type="component" value="Unassembled WGS sequence"/>
</dbReference>